<comment type="caution">
    <text evidence="1">The sequence shown here is derived from an EMBL/GenBank/DDBJ whole genome shotgun (WGS) entry which is preliminary data.</text>
</comment>
<dbReference type="EMBL" id="JARBHB010000004">
    <property type="protein sequence ID" value="KAJ8885164.1"/>
    <property type="molecule type" value="Genomic_DNA"/>
</dbReference>
<reference evidence="1 2" key="1">
    <citation type="submission" date="2023-02" db="EMBL/GenBank/DDBJ databases">
        <title>LHISI_Scaffold_Assembly.</title>
        <authorList>
            <person name="Stuart O.P."/>
            <person name="Cleave R."/>
            <person name="Magrath M.J.L."/>
            <person name="Mikheyev A.S."/>
        </authorList>
    </citation>
    <scope>NUCLEOTIDE SEQUENCE [LARGE SCALE GENOMIC DNA]</scope>
    <source>
        <strain evidence="1">Daus_M_001</strain>
        <tissue evidence="1">Leg muscle</tissue>
    </source>
</reference>
<sequence>MCGKWHLGQNIPEMPELPEWKGFMHLLCEMINSEKSEVIPLPFINSPPTNDDTLYTALRYAAEDASHHGLMTWVWSDMAIEQTLMCDMKSEVGLTRGRGLSDSVLAKWVGGACTATTICSSLKVFVGDRGKLAQWLADHPPFAVRDSIMSLSTGVIGNSNIIYHKAVEIDCRTMETFVGMNFTDMKPSKKNAKRNEVVVDLLKYELSPYPVTCMQKTKKSSLYNAFPLCSGLVDLKMSYTVVDGGFLPHRVKWNVDVKSSSFCEQYISYLINHSGANSAVVFDGYEDQEKFLANEKNKTKLIELLVEMLTAKGIEASTAIGDADGSIIRCSLNKVTFYSSLVVIGEDVDLLVLLTALTLPDRNVYFMKLGRGNIEDKCFLKMPNETKTIADILCNPTSTPDTVAQAGEEMFLTMYQAPPNEDDLNNH</sequence>
<evidence type="ECO:0000313" key="1">
    <source>
        <dbReference type="EMBL" id="KAJ8885164.1"/>
    </source>
</evidence>
<keyword evidence="2" id="KW-1185">Reference proteome</keyword>
<proteinExistence type="predicted"/>
<protein>
    <recommendedName>
        <fullName evidence="3">XPG-I domain-containing protein</fullName>
    </recommendedName>
</protein>
<dbReference type="Proteomes" id="UP001159363">
    <property type="component" value="Chromosome X"/>
</dbReference>
<gene>
    <name evidence="1" type="ORF">PR048_011360</name>
</gene>
<name>A0ABQ9HLD1_9NEOP</name>
<evidence type="ECO:0000313" key="2">
    <source>
        <dbReference type="Proteomes" id="UP001159363"/>
    </source>
</evidence>
<evidence type="ECO:0008006" key="3">
    <source>
        <dbReference type="Google" id="ProtNLM"/>
    </source>
</evidence>
<organism evidence="1 2">
    <name type="scientific">Dryococelus australis</name>
    <dbReference type="NCBI Taxonomy" id="614101"/>
    <lineage>
        <taxon>Eukaryota</taxon>
        <taxon>Metazoa</taxon>
        <taxon>Ecdysozoa</taxon>
        <taxon>Arthropoda</taxon>
        <taxon>Hexapoda</taxon>
        <taxon>Insecta</taxon>
        <taxon>Pterygota</taxon>
        <taxon>Neoptera</taxon>
        <taxon>Polyneoptera</taxon>
        <taxon>Phasmatodea</taxon>
        <taxon>Verophasmatodea</taxon>
        <taxon>Anareolatae</taxon>
        <taxon>Phasmatidae</taxon>
        <taxon>Eurycanthinae</taxon>
        <taxon>Dryococelus</taxon>
    </lineage>
</organism>
<accession>A0ABQ9HLD1</accession>